<feature type="region of interest" description="Disordered" evidence="1">
    <location>
        <begin position="70"/>
        <end position="175"/>
    </location>
</feature>
<dbReference type="OrthoDB" id="3111311at2759"/>
<comment type="caution">
    <text evidence="2">The sequence shown here is derived from an EMBL/GenBank/DDBJ whole genome shotgun (WGS) entry which is preliminary data.</text>
</comment>
<evidence type="ECO:0000313" key="4">
    <source>
        <dbReference type="Proteomes" id="UP000518752"/>
    </source>
</evidence>
<name>A0A8H5CAW9_9AGAR</name>
<evidence type="ECO:0000256" key="1">
    <source>
        <dbReference type="SAM" id="MobiDB-lite"/>
    </source>
</evidence>
<feature type="compositionally biased region" description="Low complexity" evidence="1">
    <location>
        <begin position="125"/>
        <end position="137"/>
    </location>
</feature>
<accession>A0A8H5CAW9</accession>
<dbReference type="EMBL" id="JAACJN010000531">
    <property type="protein sequence ID" value="KAF5340464.1"/>
    <property type="molecule type" value="Genomic_DNA"/>
</dbReference>
<dbReference type="Proteomes" id="UP000518752">
    <property type="component" value="Unassembled WGS sequence"/>
</dbReference>
<proteinExistence type="predicted"/>
<feature type="compositionally biased region" description="Low complexity" evidence="1">
    <location>
        <begin position="85"/>
        <end position="98"/>
    </location>
</feature>
<sequence>MLSIPVNGAVDASAAHVSFQILPGAKPVSKAWLQSFEDFKTLEWIINTGKDSLWILGDAMVIMSPSPLSNVAQNAKPGSRQTQNSLRAAAALSSSPPSRIYPPQTLSRSSDISDPPGTGVETPKASSSQSSLSSLASVPSNPRPSHSSKGPNKLHPPVDSDSDSDSGCTPMSSSTQLTAYTAGTLKSPPIVLASRLSLSEWDSVCNQMFRYLDHKEITDDKKVKMNFLAAFTHPRLQMWIESNSEDLLLLELLVPENKAICPFLNAICVEVVGRDWAAEQLRIIFATKQWHFDNSSFTDYSTAIKAMNRRLEGTP</sequence>
<protein>
    <submittedName>
        <fullName evidence="2">Uncharacterized protein</fullName>
    </submittedName>
</protein>
<organism evidence="2 4">
    <name type="scientific">Collybiopsis confluens</name>
    <dbReference type="NCBI Taxonomy" id="2823264"/>
    <lineage>
        <taxon>Eukaryota</taxon>
        <taxon>Fungi</taxon>
        <taxon>Dikarya</taxon>
        <taxon>Basidiomycota</taxon>
        <taxon>Agaricomycotina</taxon>
        <taxon>Agaricomycetes</taxon>
        <taxon>Agaricomycetidae</taxon>
        <taxon>Agaricales</taxon>
        <taxon>Marasmiineae</taxon>
        <taxon>Omphalotaceae</taxon>
        <taxon>Collybiopsis</taxon>
    </lineage>
</organism>
<evidence type="ECO:0000313" key="2">
    <source>
        <dbReference type="EMBL" id="KAF5338133.1"/>
    </source>
</evidence>
<reference evidence="2 4" key="1">
    <citation type="journal article" date="2020" name="ISME J.">
        <title>Uncovering the hidden diversity of litter-decomposition mechanisms in mushroom-forming fungi.</title>
        <authorList>
            <person name="Floudas D."/>
            <person name="Bentzer J."/>
            <person name="Ahren D."/>
            <person name="Johansson T."/>
            <person name="Persson P."/>
            <person name="Tunlid A."/>
        </authorList>
    </citation>
    <scope>NUCLEOTIDE SEQUENCE [LARGE SCALE GENOMIC DNA]</scope>
    <source>
        <strain evidence="2 4">CBS 406.79</strain>
    </source>
</reference>
<feature type="compositionally biased region" description="Polar residues" evidence="1">
    <location>
        <begin position="138"/>
        <end position="150"/>
    </location>
</feature>
<gene>
    <name evidence="3" type="ORF">D9757_015334</name>
    <name evidence="2" type="ORF">D9757_015402</name>
</gene>
<dbReference type="EMBL" id="JAACJN010000583">
    <property type="protein sequence ID" value="KAF5338133.1"/>
    <property type="molecule type" value="Genomic_DNA"/>
</dbReference>
<dbReference type="AlphaFoldDB" id="A0A8H5CAW9"/>
<evidence type="ECO:0000313" key="3">
    <source>
        <dbReference type="EMBL" id="KAF5340464.1"/>
    </source>
</evidence>
<keyword evidence="4" id="KW-1185">Reference proteome</keyword>